<feature type="active site" description="Nucleophile" evidence="10">
    <location>
        <position position="207"/>
    </location>
</feature>
<evidence type="ECO:0000256" key="7">
    <source>
        <dbReference type="ARBA" id="ARBA00022801"/>
    </source>
</evidence>
<protein>
    <recommendedName>
        <fullName evidence="3 12">Cutinase</fullName>
        <ecNumber evidence="3 12">3.1.1.74</ecNumber>
    </recommendedName>
</protein>
<evidence type="ECO:0000256" key="12">
    <source>
        <dbReference type="RuleBase" id="RU361263"/>
    </source>
</evidence>
<feature type="chain" id="PRO_5008443830" description="Cutinase" evidence="12">
    <location>
        <begin position="18"/>
        <end position="303"/>
    </location>
</feature>
<accession>A0A194W0G6</accession>
<feature type="region of interest" description="Disordered" evidence="13">
    <location>
        <begin position="33"/>
        <end position="52"/>
    </location>
</feature>
<evidence type="ECO:0000256" key="2">
    <source>
        <dbReference type="ARBA" id="ARBA00007534"/>
    </source>
</evidence>
<keyword evidence="5 12" id="KW-0964">Secreted</keyword>
<dbReference type="AlphaFoldDB" id="A0A194W0G6"/>
<keyword evidence="8 11" id="KW-1015">Disulfide bond</keyword>
<keyword evidence="4 12" id="KW-0719">Serine esterase</keyword>
<organism evidence="14 15">
    <name type="scientific">Cytospora mali</name>
    <name type="common">Apple Valsa canker fungus</name>
    <name type="synonym">Valsa mali</name>
    <dbReference type="NCBI Taxonomy" id="578113"/>
    <lineage>
        <taxon>Eukaryota</taxon>
        <taxon>Fungi</taxon>
        <taxon>Dikarya</taxon>
        <taxon>Ascomycota</taxon>
        <taxon>Pezizomycotina</taxon>
        <taxon>Sordariomycetes</taxon>
        <taxon>Sordariomycetidae</taxon>
        <taxon>Diaporthales</taxon>
        <taxon>Cytosporaceae</taxon>
        <taxon>Cytospora</taxon>
    </lineage>
</organism>
<dbReference type="SMART" id="SM01110">
    <property type="entry name" value="Cutinase"/>
    <property type="match status" value="1"/>
</dbReference>
<feature type="signal peptide" evidence="12">
    <location>
        <begin position="1"/>
        <end position="17"/>
    </location>
</feature>
<dbReference type="PANTHER" id="PTHR48250">
    <property type="entry name" value="CUTINASE 2-RELATED"/>
    <property type="match status" value="1"/>
</dbReference>
<sequence length="303" mass="29210">MQYQQLLIAYLSATAAALPSGLQDRQSSGISGLGGLSGGTGTDSSSSSIPTGLLGGLGSGTGSFGSGTGTDSSSSSIPTGLLGGLGSGSLGSSSSSGLGSLAARFSAGGSSTENGLSDACQKVTVIFARGTTELGNMGSIVGPGLSTDLKSALNNNVAVQGVDYAADAAGITEEIGSDGPGTQAMVKDVQTALSKCPDTQIVLSGYSQGAMLVHNTMSSLTSTQAASVKVALTFGDPFVGESIKNLDSGSFKSFCATGDSVCLTGASSSPSSGGTTSASTSGHLGYGADTGTAATFVKGKVSV</sequence>
<feature type="disulfide bond" evidence="11">
    <location>
        <begin position="255"/>
        <end position="262"/>
    </location>
</feature>
<gene>
    <name evidence="14" type="ORF">VM1G_05544</name>
</gene>
<dbReference type="InterPro" id="IPR029058">
    <property type="entry name" value="AB_hydrolase_fold"/>
</dbReference>
<evidence type="ECO:0000256" key="3">
    <source>
        <dbReference type="ARBA" id="ARBA00013095"/>
    </source>
</evidence>
<keyword evidence="7 12" id="KW-0378">Hydrolase</keyword>
<feature type="active site" description="Proton donor/acceptor" evidence="10">
    <location>
        <position position="283"/>
    </location>
</feature>
<keyword evidence="6 12" id="KW-0732">Signal</keyword>
<reference evidence="14" key="1">
    <citation type="submission" date="2014-12" db="EMBL/GenBank/DDBJ databases">
        <title>Genome Sequence of Valsa Canker Pathogens Uncovers a Specific Adaption of Colonization on Woody Bark.</title>
        <authorList>
            <person name="Yin Z."/>
            <person name="Liu H."/>
            <person name="Gao X."/>
            <person name="Li Z."/>
            <person name="Song N."/>
            <person name="Ke X."/>
            <person name="Dai Q."/>
            <person name="Wu Y."/>
            <person name="Sun Y."/>
            <person name="Xu J.-R."/>
            <person name="Kang Z.K."/>
            <person name="Wang L."/>
            <person name="Huang L."/>
        </authorList>
    </citation>
    <scope>NUCLEOTIDE SEQUENCE [LARGE SCALE GENOMIC DNA]</scope>
    <source>
        <strain evidence="14">03-8</strain>
    </source>
</reference>
<evidence type="ECO:0000256" key="13">
    <source>
        <dbReference type="SAM" id="MobiDB-lite"/>
    </source>
</evidence>
<evidence type="ECO:0000256" key="11">
    <source>
        <dbReference type="PIRSR" id="PIRSR611150-2"/>
    </source>
</evidence>
<dbReference type="GO" id="GO:0016052">
    <property type="term" value="P:carbohydrate catabolic process"/>
    <property type="evidence" value="ECO:0007669"/>
    <property type="project" value="TreeGrafter"/>
</dbReference>
<evidence type="ECO:0000313" key="14">
    <source>
        <dbReference type="EMBL" id="KUI69608.1"/>
    </source>
</evidence>
<comment type="catalytic activity">
    <reaction evidence="9 12">
        <text>cutin + H2O = cutin monomers.</text>
        <dbReference type="EC" id="3.1.1.74"/>
    </reaction>
</comment>
<dbReference type="EC" id="3.1.1.74" evidence="3 12"/>
<dbReference type="PRINTS" id="PR00129">
    <property type="entry name" value="CUTINASE"/>
</dbReference>
<dbReference type="OrthoDB" id="6020543at2759"/>
<proteinExistence type="inferred from homology"/>
<evidence type="ECO:0000256" key="8">
    <source>
        <dbReference type="ARBA" id="ARBA00023157"/>
    </source>
</evidence>
<dbReference type="Pfam" id="PF01083">
    <property type="entry name" value="Cutinase"/>
    <property type="match status" value="1"/>
</dbReference>
<evidence type="ECO:0000256" key="10">
    <source>
        <dbReference type="PIRSR" id="PIRSR611150-1"/>
    </source>
</evidence>
<dbReference type="SUPFAM" id="SSF53474">
    <property type="entry name" value="alpha/beta-Hydrolases"/>
    <property type="match status" value="1"/>
</dbReference>
<comment type="subcellular location">
    <subcellularLocation>
        <location evidence="1 12">Secreted</location>
    </subcellularLocation>
</comment>
<evidence type="ECO:0000256" key="6">
    <source>
        <dbReference type="ARBA" id="ARBA00022729"/>
    </source>
</evidence>
<comment type="similarity">
    <text evidence="2 12">Belongs to the cutinase family.</text>
</comment>
<comment type="function">
    <text evidence="12">Catalyzes the hydrolysis of complex carboxylic polyesters found in the cell wall of plants. Degrades cutin, a macromolecule that forms the structure of the plant cuticle.</text>
</comment>
<dbReference type="PANTHER" id="PTHR48250:SF2">
    <property type="entry name" value="CUTINASE"/>
    <property type="match status" value="1"/>
</dbReference>
<dbReference type="InterPro" id="IPR000675">
    <property type="entry name" value="Cutinase/axe"/>
</dbReference>
<dbReference type="SMR" id="A0A194W0G6"/>
<dbReference type="EMBL" id="CM003102">
    <property type="protein sequence ID" value="KUI69608.1"/>
    <property type="molecule type" value="Genomic_DNA"/>
</dbReference>
<feature type="disulfide bond" evidence="11">
    <location>
        <begin position="120"/>
        <end position="196"/>
    </location>
</feature>
<feature type="compositionally biased region" description="Low complexity" evidence="13">
    <location>
        <begin position="42"/>
        <end position="52"/>
    </location>
</feature>
<feature type="active site" evidence="10">
    <location>
        <position position="259"/>
    </location>
</feature>
<dbReference type="Proteomes" id="UP000078559">
    <property type="component" value="Chromosome 5"/>
</dbReference>
<dbReference type="PROSITE" id="PS00155">
    <property type="entry name" value="CUTINASE_1"/>
    <property type="match status" value="1"/>
</dbReference>
<dbReference type="GO" id="GO:0050525">
    <property type="term" value="F:cutinase activity"/>
    <property type="evidence" value="ECO:0007669"/>
    <property type="project" value="UniProtKB-UniRule"/>
</dbReference>
<evidence type="ECO:0000256" key="4">
    <source>
        <dbReference type="ARBA" id="ARBA00022487"/>
    </source>
</evidence>
<dbReference type="Gene3D" id="3.40.50.1820">
    <property type="entry name" value="alpha/beta hydrolase"/>
    <property type="match status" value="1"/>
</dbReference>
<evidence type="ECO:0000256" key="1">
    <source>
        <dbReference type="ARBA" id="ARBA00004613"/>
    </source>
</evidence>
<dbReference type="InterPro" id="IPR043580">
    <property type="entry name" value="CUTINASE_1"/>
</dbReference>
<evidence type="ECO:0000313" key="15">
    <source>
        <dbReference type="Proteomes" id="UP000078559"/>
    </source>
</evidence>
<name>A0A194W0G6_CYTMA</name>
<evidence type="ECO:0000256" key="5">
    <source>
        <dbReference type="ARBA" id="ARBA00022525"/>
    </source>
</evidence>
<evidence type="ECO:0000256" key="9">
    <source>
        <dbReference type="ARBA" id="ARBA00034045"/>
    </source>
</evidence>
<keyword evidence="15" id="KW-1185">Reference proteome</keyword>
<dbReference type="InterPro" id="IPR011150">
    <property type="entry name" value="Cutinase_monf"/>
</dbReference>
<dbReference type="GO" id="GO:0005576">
    <property type="term" value="C:extracellular region"/>
    <property type="evidence" value="ECO:0007669"/>
    <property type="project" value="UniProtKB-SubCell"/>
</dbReference>